<dbReference type="SUPFAM" id="SSF55120">
    <property type="entry name" value="Pseudouridine synthase"/>
    <property type="match status" value="1"/>
</dbReference>
<evidence type="ECO:0000313" key="6">
    <source>
        <dbReference type="EMBL" id="MDM8333916.1"/>
    </source>
</evidence>
<dbReference type="InterPro" id="IPR006224">
    <property type="entry name" value="PsdUridine_synth_RluA-like_CS"/>
</dbReference>
<keyword evidence="7" id="KW-1185">Reference proteome</keyword>
<dbReference type="Gene3D" id="3.30.2350.10">
    <property type="entry name" value="Pseudouridine synthase"/>
    <property type="match status" value="1"/>
</dbReference>
<organism evidence="6 7">
    <name type="scientific">Limosilactobacillus panis</name>
    <dbReference type="NCBI Taxonomy" id="47493"/>
    <lineage>
        <taxon>Bacteria</taxon>
        <taxon>Bacillati</taxon>
        <taxon>Bacillota</taxon>
        <taxon>Bacilli</taxon>
        <taxon>Lactobacillales</taxon>
        <taxon>Lactobacillaceae</taxon>
        <taxon>Limosilactobacillus</taxon>
    </lineage>
</organism>
<dbReference type="Pfam" id="PF00849">
    <property type="entry name" value="PseudoU_synth_2"/>
    <property type="match status" value="1"/>
</dbReference>
<dbReference type="RefSeq" id="WP_289560068.1">
    <property type="nucleotide sequence ID" value="NZ_JAUDEO010000022.1"/>
</dbReference>
<dbReference type="PROSITE" id="PS01129">
    <property type="entry name" value="PSI_RLU"/>
    <property type="match status" value="1"/>
</dbReference>
<protein>
    <recommendedName>
        <fullName evidence="3">RNA pseudouridylate synthase</fullName>
    </recommendedName>
    <alternativeName>
        <fullName evidence="4">RNA-uridine isomerase</fullName>
    </alternativeName>
</protein>
<dbReference type="InterPro" id="IPR050188">
    <property type="entry name" value="RluA_PseudoU_synthase"/>
</dbReference>
<dbReference type="CDD" id="cd02869">
    <property type="entry name" value="PseudoU_synth_RluA_like"/>
    <property type="match status" value="1"/>
</dbReference>
<evidence type="ECO:0000259" key="5">
    <source>
        <dbReference type="Pfam" id="PF00849"/>
    </source>
</evidence>
<feature type="domain" description="Pseudouridine synthase RsuA/RluA-like" evidence="5">
    <location>
        <begin position="98"/>
        <end position="247"/>
    </location>
</feature>
<evidence type="ECO:0000256" key="1">
    <source>
        <dbReference type="ARBA" id="ARBA00000073"/>
    </source>
</evidence>
<keyword evidence="6" id="KW-0413">Isomerase</keyword>
<dbReference type="InterPro" id="IPR006145">
    <property type="entry name" value="PsdUridine_synth_RsuA/RluA"/>
</dbReference>
<evidence type="ECO:0000313" key="7">
    <source>
        <dbReference type="Proteomes" id="UP001529423"/>
    </source>
</evidence>
<sequence length="304" mass="34221">MEVPIRWKIEEVLAPGQETVSLRTLLHQQWLLPNRYIHFLRRRRHVLVNGHYRYVNEPVSAGGTVTMLFNGDEFRSPAANRYRPTSDPQLDVLFENRDLLVVNKPRGQKSHPNYAGEPGTLMNDVAGYLTGTGAGAFMVHRLDQETSGAMIVAKNPVVVPVLNRLISTGKIHRHYYAVVAGTLTGQGDFSWPIGKDATDRRKYRVDGLGAKPARTHYWVLQTTGDRTLVQLELATGRTHQIRVHLAHAGHPIIGDPLYGNFSDSPMLLHGVAQQLVLPFSFKRMTVQAPLPYYFHNYLLKYGLG</sequence>
<comment type="similarity">
    <text evidence="2">Belongs to the pseudouridine synthase RluA family.</text>
</comment>
<name>A0ABT7VME8_9LACO</name>
<reference evidence="6" key="1">
    <citation type="submission" date="2023-06" db="EMBL/GenBank/DDBJ databases">
        <title>Identification and characterization of horizontal gene transfer across gut microbiota members of farm animals based on homology search.</title>
        <authorList>
            <person name="Schwarzerova J."/>
            <person name="Nykrynova M."/>
            <person name="Jureckova K."/>
            <person name="Cejkova D."/>
            <person name="Rychlik I."/>
        </authorList>
    </citation>
    <scope>NUCLEOTIDE SEQUENCE</scope>
    <source>
        <strain evidence="6">105_WCHN</strain>
    </source>
</reference>
<dbReference type="Proteomes" id="UP001529423">
    <property type="component" value="Unassembled WGS sequence"/>
</dbReference>
<dbReference type="EMBL" id="JAUDEO010000022">
    <property type="protein sequence ID" value="MDM8333916.1"/>
    <property type="molecule type" value="Genomic_DNA"/>
</dbReference>
<dbReference type="PANTHER" id="PTHR21600:SF87">
    <property type="entry name" value="RNA PSEUDOURIDYLATE SYNTHASE DOMAIN-CONTAINING PROTEIN 1"/>
    <property type="match status" value="1"/>
</dbReference>
<evidence type="ECO:0000256" key="4">
    <source>
        <dbReference type="ARBA" id="ARBA00033164"/>
    </source>
</evidence>
<dbReference type="PANTHER" id="PTHR21600">
    <property type="entry name" value="MITOCHONDRIAL RNA PSEUDOURIDINE SYNTHASE"/>
    <property type="match status" value="1"/>
</dbReference>
<evidence type="ECO:0000256" key="2">
    <source>
        <dbReference type="ARBA" id="ARBA00010876"/>
    </source>
</evidence>
<proteinExistence type="inferred from homology"/>
<dbReference type="InterPro" id="IPR020103">
    <property type="entry name" value="PsdUridine_synth_cat_dom_sf"/>
</dbReference>
<accession>A0ABT7VME8</accession>
<evidence type="ECO:0000256" key="3">
    <source>
        <dbReference type="ARBA" id="ARBA00031870"/>
    </source>
</evidence>
<comment type="caution">
    <text evidence="6">The sequence shown here is derived from an EMBL/GenBank/DDBJ whole genome shotgun (WGS) entry which is preliminary data.</text>
</comment>
<dbReference type="GO" id="GO:0016853">
    <property type="term" value="F:isomerase activity"/>
    <property type="evidence" value="ECO:0007669"/>
    <property type="project" value="UniProtKB-KW"/>
</dbReference>
<comment type="catalytic activity">
    <reaction evidence="1">
        <text>a uridine in RNA = a pseudouridine in RNA</text>
        <dbReference type="Rhea" id="RHEA:48348"/>
        <dbReference type="Rhea" id="RHEA-COMP:12068"/>
        <dbReference type="Rhea" id="RHEA-COMP:12069"/>
        <dbReference type="ChEBI" id="CHEBI:65314"/>
        <dbReference type="ChEBI" id="CHEBI:65315"/>
    </reaction>
</comment>
<gene>
    <name evidence="6" type="ORF">QUW46_04940</name>
</gene>
<reference evidence="6" key="2">
    <citation type="submission" date="2023-06" db="EMBL/GenBank/DDBJ databases">
        <authorList>
            <person name="Zeman M."/>
            <person name="Kubasova T."/>
            <person name="Jahodarova E."/>
            <person name="Nykrynova M."/>
            <person name="Rychlik I."/>
        </authorList>
    </citation>
    <scope>NUCLEOTIDE SEQUENCE</scope>
    <source>
        <strain evidence="6">105_WCHN</strain>
    </source>
</reference>